<dbReference type="Gene3D" id="3.40.50.150">
    <property type="entry name" value="Vaccinia Virus protein VP39"/>
    <property type="match status" value="1"/>
</dbReference>
<dbReference type="PROSITE" id="PS00092">
    <property type="entry name" value="N6_MTASE"/>
    <property type="match status" value="1"/>
</dbReference>
<proteinExistence type="predicted"/>
<dbReference type="GO" id="GO:0003676">
    <property type="term" value="F:nucleic acid binding"/>
    <property type="evidence" value="ECO:0007669"/>
    <property type="project" value="InterPro"/>
</dbReference>
<gene>
    <name evidence="3" type="primary">rsmD</name>
    <name evidence="3" type="ORF">DYY88_17920</name>
</gene>
<comment type="caution">
    <text evidence="3">The sequence shown here is derived from an EMBL/GenBank/DDBJ whole genome shotgun (WGS) entry which is preliminary data.</text>
</comment>
<dbReference type="AlphaFoldDB" id="A0A4Q7E457"/>
<dbReference type="RefSeq" id="WP_044151411.1">
    <property type="nucleotide sequence ID" value="NZ_QVFV01000005.1"/>
</dbReference>
<reference evidence="3 4" key="1">
    <citation type="submission" date="2018-11" db="EMBL/GenBank/DDBJ databases">
        <title>Whole genome sequencing of an environmental sample.</title>
        <authorList>
            <person name="Sarangi A.N."/>
            <person name="Singh D."/>
            <person name="Tripathy S."/>
        </authorList>
    </citation>
    <scope>NUCLEOTIDE SEQUENCE [LARGE SCALE GENOMIC DNA]</scope>
    <source>
        <strain evidence="3 4">Lakshadweep</strain>
    </source>
</reference>
<dbReference type="InterPro" id="IPR002052">
    <property type="entry name" value="DNA_methylase_N6_adenine_CS"/>
</dbReference>
<protein>
    <submittedName>
        <fullName evidence="3">16S rRNA (Guanine(966)-N(2))-methyltransferase RsmD</fullName>
        <ecNumber evidence="3">2.1.1.171</ecNumber>
    </submittedName>
</protein>
<name>A0A4Q7E457_9CYAN</name>
<keyword evidence="2 3" id="KW-0808">Transferase</keyword>
<keyword evidence="1 3" id="KW-0489">Methyltransferase</keyword>
<organism evidence="3 4">
    <name type="scientific">Leptolyngbya iicbica LK</name>
    <dbReference type="NCBI Taxonomy" id="2294035"/>
    <lineage>
        <taxon>Bacteria</taxon>
        <taxon>Bacillati</taxon>
        <taxon>Cyanobacteriota</taxon>
        <taxon>Cyanophyceae</taxon>
        <taxon>Leptolyngbyales</taxon>
        <taxon>Leptolyngbyaceae</taxon>
        <taxon>Leptolyngbya group</taxon>
        <taxon>Leptolyngbya</taxon>
        <taxon>Leptolyngbya iicbica</taxon>
    </lineage>
</organism>
<dbReference type="InterPro" id="IPR004398">
    <property type="entry name" value="RNA_MeTrfase_RsmD"/>
</dbReference>
<keyword evidence="4" id="KW-1185">Reference proteome</keyword>
<dbReference type="NCBIfam" id="TIGR00095">
    <property type="entry name" value="16S rRNA (guanine(966)-N(2))-methyltransferase RsmD"/>
    <property type="match status" value="1"/>
</dbReference>
<accession>A0A4Q7E457</accession>
<dbReference type="GO" id="GO:0052913">
    <property type="term" value="F:16S rRNA (guanine(966)-N(2))-methyltransferase activity"/>
    <property type="evidence" value="ECO:0007669"/>
    <property type="project" value="UniProtKB-EC"/>
</dbReference>
<dbReference type="Pfam" id="PF03602">
    <property type="entry name" value="Cons_hypoth95"/>
    <property type="match status" value="1"/>
</dbReference>
<dbReference type="CDD" id="cd02440">
    <property type="entry name" value="AdoMet_MTases"/>
    <property type="match status" value="1"/>
</dbReference>
<dbReference type="OrthoDB" id="9803017at2"/>
<evidence type="ECO:0000313" key="3">
    <source>
        <dbReference type="EMBL" id="RZM76543.1"/>
    </source>
</evidence>
<dbReference type="SUPFAM" id="SSF53335">
    <property type="entry name" value="S-adenosyl-L-methionine-dependent methyltransferases"/>
    <property type="match status" value="1"/>
</dbReference>
<dbReference type="PANTHER" id="PTHR43542">
    <property type="entry name" value="METHYLTRANSFERASE"/>
    <property type="match status" value="1"/>
</dbReference>
<dbReference type="PANTHER" id="PTHR43542:SF1">
    <property type="entry name" value="METHYLTRANSFERASE"/>
    <property type="match status" value="1"/>
</dbReference>
<evidence type="ECO:0000256" key="1">
    <source>
        <dbReference type="ARBA" id="ARBA00022603"/>
    </source>
</evidence>
<dbReference type="InterPro" id="IPR029063">
    <property type="entry name" value="SAM-dependent_MTases_sf"/>
</dbReference>
<dbReference type="EC" id="2.1.1.171" evidence="3"/>
<dbReference type="Proteomes" id="UP000292459">
    <property type="component" value="Unassembled WGS sequence"/>
</dbReference>
<dbReference type="EMBL" id="QVFV01000005">
    <property type="protein sequence ID" value="RZM76543.1"/>
    <property type="molecule type" value="Genomic_DNA"/>
</dbReference>
<evidence type="ECO:0000313" key="4">
    <source>
        <dbReference type="Proteomes" id="UP000292459"/>
    </source>
</evidence>
<dbReference type="PIRSF" id="PIRSF004553">
    <property type="entry name" value="CHP00095"/>
    <property type="match status" value="1"/>
</dbReference>
<evidence type="ECO:0000256" key="2">
    <source>
        <dbReference type="ARBA" id="ARBA00022679"/>
    </source>
</evidence>
<sequence length="192" mass="21321">MPLRIYGNRQLKTVPGLATRPTTGRVREALFNIWQGSIRHCRWLDVCAGNGSMGAEALCRGATTVVGIEKAGIACRTIQHNWQQVARPDQQFTLMRGDVLTQLPKLAGQTFDHIYFDPPYDAGLYDAVLMAIAQHHLLASDGELAVEHDDQWTAIALPTLTLRTQKRYGRTCLSFYTVPGEPPLDTSTQEVT</sequence>